<protein>
    <submittedName>
        <fullName evidence="1">Uncharacterized protein</fullName>
    </submittedName>
</protein>
<evidence type="ECO:0000313" key="1">
    <source>
        <dbReference type="EMBL" id="MCL7344882.1"/>
    </source>
</evidence>
<proteinExistence type="predicted"/>
<name>A0AAE3FMB4_9CREN</name>
<reference evidence="1" key="1">
    <citation type="submission" date="2022-05" db="EMBL/GenBank/DDBJ databases">
        <title>Metagenome Sequencing of an Archaeal-Dominated Microbial Community from a Hot Spring at the Los Azufres Geothermal Field, Mexico.</title>
        <authorList>
            <person name="Marin-Paredes R."/>
            <person name="Martinez-Romero E."/>
            <person name="Servin-Garciduenas L.E."/>
        </authorList>
    </citation>
    <scope>NUCLEOTIDE SEQUENCE</scope>
    <source>
        <strain evidence="1">AZ1-454</strain>
    </source>
</reference>
<organism evidence="1">
    <name type="scientific">Candidatus Aramenus sulfurataquae</name>
    <dbReference type="NCBI Taxonomy" id="1326980"/>
    <lineage>
        <taxon>Archaea</taxon>
        <taxon>Thermoproteota</taxon>
        <taxon>Thermoprotei</taxon>
        <taxon>Sulfolobales</taxon>
        <taxon>Sulfolobaceae</taxon>
        <taxon>Candidatus Aramenus</taxon>
    </lineage>
</organism>
<dbReference type="AlphaFoldDB" id="A0AAE3FMB4"/>
<comment type="caution">
    <text evidence="1">The sequence shown here is derived from an EMBL/GenBank/DDBJ whole genome shotgun (WGS) entry which is preliminary data.</text>
</comment>
<accession>A0AAE3FMB4</accession>
<gene>
    <name evidence="1" type="ORF">TQ35_009965</name>
</gene>
<feature type="non-terminal residue" evidence="1">
    <location>
        <position position="63"/>
    </location>
</feature>
<dbReference type="EMBL" id="JZWS02000062">
    <property type="protein sequence ID" value="MCL7344882.1"/>
    <property type="molecule type" value="Genomic_DNA"/>
</dbReference>
<sequence>MNFIQFLLNPPTDLSVGEILLVSYLLGIMHGATPDEHTWPITFSYAIGKYSTKGGMKAGFLFS</sequence>